<comment type="similarity">
    <text evidence="6">Belongs to the zinc-containing alcohol dehydrogenase family.</text>
</comment>
<gene>
    <name evidence="9" type="ORF">J416_12729</name>
</gene>
<dbReference type="STRING" id="1308866.J416_12729"/>
<evidence type="ECO:0000256" key="3">
    <source>
        <dbReference type="ARBA" id="ARBA00022833"/>
    </source>
</evidence>
<dbReference type="GO" id="GO:0005829">
    <property type="term" value="C:cytosol"/>
    <property type="evidence" value="ECO:0007669"/>
    <property type="project" value="TreeGrafter"/>
</dbReference>
<dbReference type="InterPro" id="IPR011032">
    <property type="entry name" value="GroES-like_sf"/>
</dbReference>
<keyword evidence="2 6" id="KW-0479">Metal-binding</keyword>
<feature type="domain" description="Alcohol dehydrogenase-like N-terminal" evidence="8">
    <location>
        <begin position="27"/>
        <end position="154"/>
    </location>
</feature>
<dbReference type="PROSITE" id="PS00059">
    <property type="entry name" value="ADH_ZINC"/>
    <property type="match status" value="1"/>
</dbReference>
<dbReference type="Proteomes" id="UP000012283">
    <property type="component" value="Unassembled WGS sequence"/>
</dbReference>
<comment type="cofactor">
    <cofactor evidence="1 6">
        <name>Zn(2+)</name>
        <dbReference type="ChEBI" id="CHEBI:29105"/>
    </cofactor>
</comment>
<dbReference type="PANTHER" id="PTHR43880:SF12">
    <property type="entry name" value="ALCOHOL DEHYDROGENASE CLASS-3"/>
    <property type="match status" value="1"/>
</dbReference>
<evidence type="ECO:0000256" key="1">
    <source>
        <dbReference type="ARBA" id="ARBA00001947"/>
    </source>
</evidence>
<feature type="domain" description="Alcohol dehydrogenase-like C-terminal" evidence="7">
    <location>
        <begin position="196"/>
        <end position="305"/>
    </location>
</feature>
<dbReference type="AlphaFoldDB" id="N4W9Z7"/>
<comment type="caution">
    <text evidence="9">The sequence shown here is derived from an EMBL/GenBank/DDBJ whole genome shotgun (WGS) entry which is preliminary data.</text>
</comment>
<dbReference type="Pfam" id="PF00107">
    <property type="entry name" value="ADH_zinc_N"/>
    <property type="match status" value="1"/>
</dbReference>
<keyword evidence="10" id="KW-1185">Reference proteome</keyword>
<evidence type="ECO:0000256" key="6">
    <source>
        <dbReference type="RuleBase" id="RU361277"/>
    </source>
</evidence>
<evidence type="ECO:0000313" key="9">
    <source>
        <dbReference type="EMBL" id="ENH96069.1"/>
    </source>
</evidence>
<dbReference type="InterPro" id="IPR013154">
    <property type="entry name" value="ADH-like_N"/>
</dbReference>
<evidence type="ECO:0000259" key="8">
    <source>
        <dbReference type="Pfam" id="PF08240"/>
    </source>
</evidence>
<dbReference type="InterPro" id="IPR013149">
    <property type="entry name" value="ADH-like_C"/>
</dbReference>
<evidence type="ECO:0000256" key="2">
    <source>
        <dbReference type="ARBA" id="ARBA00022723"/>
    </source>
</evidence>
<protein>
    <submittedName>
        <fullName evidence="9">Benzyl alcohol dehydrogenase</fullName>
    </submittedName>
</protein>
<dbReference type="eggNOG" id="COG1062">
    <property type="taxonomic scope" value="Bacteria"/>
</dbReference>
<dbReference type="InterPro" id="IPR036291">
    <property type="entry name" value="NAD(P)-bd_dom_sf"/>
</dbReference>
<dbReference type="Gene3D" id="3.40.50.720">
    <property type="entry name" value="NAD(P)-binding Rossmann-like Domain"/>
    <property type="match status" value="1"/>
</dbReference>
<evidence type="ECO:0000256" key="4">
    <source>
        <dbReference type="ARBA" id="ARBA00023002"/>
    </source>
</evidence>
<sequence length="306" mass="32178">MKIKAAVTYSEGDAFEIEEVDLQEPKANEVLVKVVASGICHTDLIVRDQHVPGHLPAVLGHEGSGVVEKVGENVTEVEPGDHVGLSFSSCGKCESCRRGAPYACVNMFELNFGGNLNDGTKRLSKDGQELGTFFGQSSFSTYAVAHERNVVKVDSDIDLNIVGPLGCGIQTGSGAVLEYLQPEVDSSITIFGCGTVGLSAVMAAKLTGASHIIAVDLQENRLELAQELGATDIINGNEANVVETIRDITDGGVNYGVDTTGAPPVFKQALHSLGVLGHLVVVGATGETDIRVHDDLVPPNRTVSGW</sequence>
<keyword evidence="4" id="KW-0560">Oxidoreductase</keyword>
<keyword evidence="5" id="KW-0520">NAD</keyword>
<evidence type="ECO:0000259" key="7">
    <source>
        <dbReference type="Pfam" id="PF00107"/>
    </source>
</evidence>
<dbReference type="Gene3D" id="3.90.180.10">
    <property type="entry name" value="Medium-chain alcohol dehydrogenases, catalytic domain"/>
    <property type="match status" value="1"/>
</dbReference>
<dbReference type="PATRIC" id="fig|1308866.3.peg.2573"/>
<dbReference type="SUPFAM" id="SSF51735">
    <property type="entry name" value="NAD(P)-binding Rossmann-fold domains"/>
    <property type="match status" value="1"/>
</dbReference>
<dbReference type="GO" id="GO:0008270">
    <property type="term" value="F:zinc ion binding"/>
    <property type="evidence" value="ECO:0007669"/>
    <property type="project" value="InterPro"/>
</dbReference>
<evidence type="ECO:0000256" key="5">
    <source>
        <dbReference type="ARBA" id="ARBA00023027"/>
    </source>
</evidence>
<dbReference type="PANTHER" id="PTHR43880">
    <property type="entry name" value="ALCOHOL DEHYDROGENASE"/>
    <property type="match status" value="1"/>
</dbReference>
<accession>N4W9Z7</accession>
<proteinExistence type="inferred from homology"/>
<organism evidence="9 10">
    <name type="scientific">Gracilibacillus halophilus YIM-C55.5</name>
    <dbReference type="NCBI Taxonomy" id="1308866"/>
    <lineage>
        <taxon>Bacteria</taxon>
        <taxon>Bacillati</taxon>
        <taxon>Bacillota</taxon>
        <taxon>Bacilli</taxon>
        <taxon>Bacillales</taxon>
        <taxon>Bacillaceae</taxon>
        <taxon>Gracilibacillus</taxon>
    </lineage>
</organism>
<dbReference type="GO" id="GO:0046294">
    <property type="term" value="P:formaldehyde catabolic process"/>
    <property type="evidence" value="ECO:0007669"/>
    <property type="project" value="TreeGrafter"/>
</dbReference>
<dbReference type="GO" id="GO:0051903">
    <property type="term" value="F:S-(hydroxymethyl)glutathione dehydrogenase [NAD(P)+] activity"/>
    <property type="evidence" value="ECO:0007669"/>
    <property type="project" value="TreeGrafter"/>
</dbReference>
<evidence type="ECO:0000313" key="10">
    <source>
        <dbReference type="Proteomes" id="UP000012283"/>
    </source>
</evidence>
<dbReference type="EMBL" id="APML01000060">
    <property type="protein sequence ID" value="ENH96069.1"/>
    <property type="molecule type" value="Genomic_DNA"/>
</dbReference>
<dbReference type="CDD" id="cd08278">
    <property type="entry name" value="benzyl_alcohol_DH"/>
    <property type="match status" value="1"/>
</dbReference>
<keyword evidence="3 6" id="KW-0862">Zinc</keyword>
<name>N4W9Z7_9BACI</name>
<dbReference type="InterPro" id="IPR002328">
    <property type="entry name" value="ADH_Zn_CS"/>
</dbReference>
<dbReference type="FunFam" id="3.40.50.720:FF:000003">
    <property type="entry name" value="S-(hydroxymethyl)glutathione dehydrogenase"/>
    <property type="match status" value="1"/>
</dbReference>
<dbReference type="SUPFAM" id="SSF50129">
    <property type="entry name" value="GroES-like"/>
    <property type="match status" value="1"/>
</dbReference>
<reference evidence="9 10" key="1">
    <citation type="submission" date="2013-03" db="EMBL/GenBank/DDBJ databases">
        <title>Draft genome sequence of Gracibacillus halophilus YIM-C55.5, a moderately halophilic and thermophilic organism from the Xiaochaidamu salt lake.</title>
        <authorList>
            <person name="Sugumar T."/>
            <person name="Polireddy D.R."/>
            <person name="Antony A."/>
            <person name="Madhava Y.R."/>
            <person name="Sivakumar N."/>
        </authorList>
    </citation>
    <scope>NUCLEOTIDE SEQUENCE [LARGE SCALE GENOMIC DNA]</scope>
    <source>
        <strain evidence="9 10">YIM-C55.5</strain>
    </source>
</reference>
<dbReference type="Pfam" id="PF08240">
    <property type="entry name" value="ADH_N"/>
    <property type="match status" value="1"/>
</dbReference>